<dbReference type="AlphaFoldDB" id="A0A2R6BVR1"/>
<keyword evidence="1" id="KW-0812">Transmembrane</keyword>
<dbReference type="EMBL" id="NEXF01000768">
    <property type="protein sequence ID" value="PSO02754.1"/>
    <property type="molecule type" value="Genomic_DNA"/>
</dbReference>
<dbReference type="Proteomes" id="UP000242015">
    <property type="component" value="Unassembled WGS sequence"/>
</dbReference>
<gene>
    <name evidence="2" type="ORF">B9Q04_20260</name>
</gene>
<feature type="non-terminal residue" evidence="2">
    <location>
        <position position="1"/>
    </location>
</feature>
<sequence length="52" mass="6477">CYEIAYKHVRSAVERFFAWLKSFRRIRYERLTSTFLAFVYVACIIMYLRFLQ</sequence>
<comment type="caution">
    <text evidence="2">The sequence shown here is derived from an EMBL/GenBank/DDBJ whole genome shotgun (WGS) entry which is preliminary data.</text>
</comment>
<organism evidence="2 3">
    <name type="scientific">Candidatus Marsarchaeota G2 archaeon BE_D</name>
    <dbReference type="NCBI Taxonomy" id="1978158"/>
    <lineage>
        <taxon>Archaea</taxon>
        <taxon>Candidatus Marsarchaeota</taxon>
        <taxon>Candidatus Marsarchaeota group 2</taxon>
    </lineage>
</organism>
<keyword evidence="1" id="KW-1133">Transmembrane helix</keyword>
<proteinExistence type="predicted"/>
<name>A0A2R6BVR1_9ARCH</name>
<feature type="transmembrane region" description="Helical" evidence="1">
    <location>
        <begin position="31"/>
        <end position="50"/>
    </location>
</feature>
<evidence type="ECO:0000256" key="1">
    <source>
        <dbReference type="SAM" id="Phobius"/>
    </source>
</evidence>
<evidence type="ECO:0000313" key="2">
    <source>
        <dbReference type="EMBL" id="PSO02754.1"/>
    </source>
</evidence>
<evidence type="ECO:0000313" key="3">
    <source>
        <dbReference type="Proteomes" id="UP000242015"/>
    </source>
</evidence>
<accession>A0A2R6BVR1</accession>
<evidence type="ECO:0008006" key="4">
    <source>
        <dbReference type="Google" id="ProtNLM"/>
    </source>
</evidence>
<keyword evidence="1" id="KW-0472">Membrane</keyword>
<reference evidence="2 3" key="1">
    <citation type="submission" date="2017-04" db="EMBL/GenBank/DDBJ databases">
        <title>Novel microbial lineages endemic to geothermal iron-oxide mats fill important gaps in the evolutionary history of Archaea.</title>
        <authorList>
            <person name="Jay Z.J."/>
            <person name="Beam J.P."/>
            <person name="Dlakic M."/>
            <person name="Rusch D.B."/>
            <person name="Kozubal M.A."/>
            <person name="Inskeep W.P."/>
        </authorList>
    </citation>
    <scope>NUCLEOTIDE SEQUENCE [LARGE SCALE GENOMIC DNA]</scope>
    <source>
        <strain evidence="2">BE_D</strain>
    </source>
</reference>
<protein>
    <recommendedName>
        <fullName evidence="4">IS5/IS1182 family transposase</fullName>
    </recommendedName>
</protein>